<dbReference type="GO" id="GO:0004739">
    <property type="term" value="F:pyruvate dehydrogenase (acetyl-transferring) activity"/>
    <property type="evidence" value="ECO:0007669"/>
    <property type="project" value="UniProtKB-EC"/>
</dbReference>
<evidence type="ECO:0000313" key="8">
    <source>
        <dbReference type="EMBL" id="CAI7998228.1"/>
    </source>
</evidence>
<keyword evidence="3" id="KW-0560">Oxidoreductase</keyword>
<dbReference type="PANTHER" id="PTHR43257">
    <property type="entry name" value="PYRUVATE DEHYDROGENASE E1 COMPONENT BETA SUBUNIT"/>
    <property type="match status" value="1"/>
</dbReference>
<dbReference type="InterPro" id="IPR029061">
    <property type="entry name" value="THDP-binding"/>
</dbReference>
<evidence type="ECO:0000256" key="2">
    <source>
        <dbReference type="ARBA" id="ARBA00016220"/>
    </source>
</evidence>
<protein>
    <recommendedName>
        <fullName evidence="2">Pyruvate dehydrogenase E1 component subunit beta, mitochondrial</fullName>
    </recommendedName>
</protein>
<comment type="catalytic activity">
    <reaction evidence="6">
        <text>N(6)-[(R)-lipoyl]-L-lysyl-[protein] + pyruvate + H(+) = N(6)-[(R)-S(8)-acetyldihydrolipoyl]-L-lysyl-[protein] + CO2</text>
        <dbReference type="Rhea" id="RHEA:19189"/>
        <dbReference type="Rhea" id="RHEA-COMP:10474"/>
        <dbReference type="Rhea" id="RHEA-COMP:10478"/>
        <dbReference type="ChEBI" id="CHEBI:15361"/>
        <dbReference type="ChEBI" id="CHEBI:15378"/>
        <dbReference type="ChEBI" id="CHEBI:16526"/>
        <dbReference type="ChEBI" id="CHEBI:83099"/>
        <dbReference type="ChEBI" id="CHEBI:83111"/>
        <dbReference type="EC" id="1.2.4.1"/>
    </reaction>
</comment>
<evidence type="ECO:0000256" key="3">
    <source>
        <dbReference type="ARBA" id="ARBA00023002"/>
    </source>
</evidence>
<dbReference type="Gene3D" id="3.40.50.970">
    <property type="match status" value="1"/>
</dbReference>
<dbReference type="SUPFAM" id="SSF52922">
    <property type="entry name" value="TK C-terminal domain-like"/>
    <property type="match status" value="1"/>
</dbReference>
<evidence type="ECO:0000256" key="5">
    <source>
        <dbReference type="ARBA" id="ARBA00025211"/>
    </source>
</evidence>
<dbReference type="FunFam" id="3.40.50.920:FF:000001">
    <property type="entry name" value="Pyruvate dehydrogenase E1 beta subunit"/>
    <property type="match status" value="1"/>
</dbReference>
<dbReference type="InterPro" id="IPR005475">
    <property type="entry name" value="Transketolase-like_Pyr-bd"/>
</dbReference>
<feature type="domain" description="Transketolase-like pyrimidine-binding" evidence="7">
    <location>
        <begin position="19"/>
        <end position="206"/>
    </location>
</feature>
<evidence type="ECO:0000259" key="7">
    <source>
        <dbReference type="SMART" id="SM00861"/>
    </source>
</evidence>
<comment type="cofactor">
    <cofactor evidence="1">
        <name>thiamine diphosphate</name>
        <dbReference type="ChEBI" id="CHEBI:58937"/>
    </cofactor>
</comment>
<sequence>MTTLTETPMLPPSGETRILQTREAINEALIQEMRRDETVIIMGEEIAGGAGREHLGIVDAWGGAFRTTRGLIQEFGNERVLDTPLSEAAFVGTAIGAASTGMRAVAELMFVDFIGVCMDQLLNNAAKMRYMFGGQVKVPFVMLTRIGAGFGSAAQHSESFYSIFSHIPGLKGVCPSDAYTAKGLLLAAIRDDDPVIFFEHKGLYGDTCAVPEEMYTLPLGKARTVRPGTDLTLVGISKMTWVAVEAAEELAKEGINAEVIDLLSVSPIDYDHVLDSVRRTHRLLVVDEDTPVCSISSDICARAAEEAFDYLDAPPSRVTPPHTPVPYSRALENIYLPNAERVVNTARRLMA</sequence>
<comment type="caution">
    <text evidence="8">The sequence shown here is derived from an EMBL/GenBank/DDBJ whole genome shotgun (WGS) entry which is preliminary data.</text>
</comment>
<dbReference type="CDD" id="cd07036">
    <property type="entry name" value="TPP_PYR_E1-PDHc-beta_like"/>
    <property type="match status" value="1"/>
</dbReference>
<dbReference type="EMBL" id="CASHTH010000343">
    <property type="protein sequence ID" value="CAI7998228.1"/>
    <property type="molecule type" value="Genomic_DNA"/>
</dbReference>
<dbReference type="AlphaFoldDB" id="A0AA35R055"/>
<dbReference type="FunFam" id="3.40.50.970:FF:000001">
    <property type="entry name" value="Pyruvate dehydrogenase E1 beta subunit"/>
    <property type="match status" value="1"/>
</dbReference>
<dbReference type="PANTHER" id="PTHR43257:SF2">
    <property type="entry name" value="PYRUVATE DEHYDROGENASE E1 COMPONENT SUBUNIT BETA"/>
    <property type="match status" value="1"/>
</dbReference>
<dbReference type="SUPFAM" id="SSF52518">
    <property type="entry name" value="Thiamin diphosphate-binding fold (THDP-binding)"/>
    <property type="match status" value="1"/>
</dbReference>
<accession>A0AA35R055</accession>
<organism evidence="8 9">
    <name type="scientific">Geodia barretti</name>
    <name type="common">Barrett's horny sponge</name>
    <dbReference type="NCBI Taxonomy" id="519541"/>
    <lineage>
        <taxon>Eukaryota</taxon>
        <taxon>Metazoa</taxon>
        <taxon>Porifera</taxon>
        <taxon>Demospongiae</taxon>
        <taxon>Heteroscleromorpha</taxon>
        <taxon>Tetractinellida</taxon>
        <taxon>Astrophorina</taxon>
        <taxon>Geodiidae</taxon>
        <taxon>Geodia</taxon>
    </lineage>
</organism>
<dbReference type="NCBIfam" id="NF006667">
    <property type="entry name" value="PRK09212.1"/>
    <property type="match status" value="1"/>
</dbReference>
<reference evidence="8" key="1">
    <citation type="submission" date="2023-03" db="EMBL/GenBank/DDBJ databases">
        <authorList>
            <person name="Steffen K."/>
            <person name="Cardenas P."/>
        </authorList>
    </citation>
    <scope>NUCLEOTIDE SEQUENCE</scope>
</reference>
<evidence type="ECO:0000256" key="4">
    <source>
        <dbReference type="ARBA" id="ARBA00023052"/>
    </source>
</evidence>
<dbReference type="Pfam" id="PF02779">
    <property type="entry name" value="Transket_pyr"/>
    <property type="match status" value="1"/>
</dbReference>
<evidence type="ECO:0000256" key="6">
    <source>
        <dbReference type="ARBA" id="ARBA00051231"/>
    </source>
</evidence>
<dbReference type="Gene3D" id="3.40.50.920">
    <property type="match status" value="1"/>
</dbReference>
<dbReference type="InterPro" id="IPR009014">
    <property type="entry name" value="Transketo_C/PFOR_II"/>
</dbReference>
<dbReference type="Pfam" id="PF02780">
    <property type="entry name" value="Transketolase_C"/>
    <property type="match status" value="1"/>
</dbReference>
<dbReference type="SMART" id="SM00861">
    <property type="entry name" value="Transket_pyr"/>
    <property type="match status" value="1"/>
</dbReference>
<evidence type="ECO:0000313" key="9">
    <source>
        <dbReference type="Proteomes" id="UP001174909"/>
    </source>
</evidence>
<keyword evidence="9" id="KW-1185">Reference proteome</keyword>
<name>A0AA35R055_GEOBA</name>
<dbReference type="InterPro" id="IPR033248">
    <property type="entry name" value="Transketolase_C"/>
</dbReference>
<comment type="function">
    <text evidence="5">The pyruvate dehydrogenase complex catalyzes the overall conversion of pyruvate to acetyl-CoA and CO(2). It contains multiple copies of three enzymatic components: pyruvate dehydrogenase (E1), dihydrolipoamide acetyltransferase (E2) and lipoamide dehydrogenase (E3).</text>
</comment>
<dbReference type="Proteomes" id="UP001174909">
    <property type="component" value="Unassembled WGS sequence"/>
</dbReference>
<proteinExistence type="predicted"/>
<evidence type="ECO:0000256" key="1">
    <source>
        <dbReference type="ARBA" id="ARBA00001964"/>
    </source>
</evidence>
<gene>
    <name evidence="8" type="ORF">GBAR_LOCUS2375</name>
</gene>
<keyword evidence="4" id="KW-0786">Thiamine pyrophosphate</keyword>